<dbReference type="InterPro" id="IPR032675">
    <property type="entry name" value="LRR_dom_sf"/>
</dbReference>
<dbReference type="InterPro" id="IPR001810">
    <property type="entry name" value="F-box_dom"/>
</dbReference>
<evidence type="ECO:0000313" key="3">
    <source>
        <dbReference type="EMBL" id="TRM68889.1"/>
    </source>
</evidence>
<gene>
    <name evidence="3" type="ORF">BD626DRAFT_562713</name>
</gene>
<evidence type="ECO:0000256" key="1">
    <source>
        <dbReference type="SAM" id="Coils"/>
    </source>
</evidence>
<keyword evidence="4" id="KW-1185">Reference proteome</keyword>
<proteinExistence type="predicted"/>
<comment type="caution">
    <text evidence="3">The sequence shown here is derived from an EMBL/GenBank/DDBJ whole genome shotgun (WGS) entry which is preliminary data.</text>
</comment>
<dbReference type="Gene3D" id="3.80.10.10">
    <property type="entry name" value="Ribonuclease Inhibitor"/>
    <property type="match status" value="1"/>
</dbReference>
<dbReference type="Pfam" id="PF12937">
    <property type="entry name" value="F-box-like"/>
    <property type="match status" value="1"/>
</dbReference>
<keyword evidence="1" id="KW-0175">Coiled coil</keyword>
<dbReference type="AlphaFoldDB" id="A0A550CVS3"/>
<feature type="domain" description="F-box" evidence="2">
    <location>
        <begin position="84"/>
        <end position="140"/>
    </location>
</feature>
<dbReference type="EMBL" id="VDMD01000001">
    <property type="protein sequence ID" value="TRM68889.1"/>
    <property type="molecule type" value="Genomic_DNA"/>
</dbReference>
<reference evidence="3 4" key="1">
    <citation type="journal article" date="2019" name="New Phytol.">
        <title>Comparative genomics reveals unique wood-decay strategies and fruiting body development in the Schizophyllaceae.</title>
        <authorList>
            <person name="Almasi E."/>
            <person name="Sahu N."/>
            <person name="Krizsan K."/>
            <person name="Balint B."/>
            <person name="Kovacs G.M."/>
            <person name="Kiss B."/>
            <person name="Cseklye J."/>
            <person name="Drula E."/>
            <person name="Henrissat B."/>
            <person name="Nagy I."/>
            <person name="Chovatia M."/>
            <person name="Adam C."/>
            <person name="LaButti K."/>
            <person name="Lipzen A."/>
            <person name="Riley R."/>
            <person name="Grigoriev I.V."/>
            <person name="Nagy L.G."/>
        </authorList>
    </citation>
    <scope>NUCLEOTIDE SEQUENCE [LARGE SCALE GENOMIC DNA]</scope>
    <source>
        <strain evidence="3 4">NL-1724</strain>
    </source>
</reference>
<dbReference type="SUPFAM" id="SSF52047">
    <property type="entry name" value="RNI-like"/>
    <property type="match status" value="1"/>
</dbReference>
<organism evidence="3 4">
    <name type="scientific">Schizophyllum amplum</name>
    <dbReference type="NCBI Taxonomy" id="97359"/>
    <lineage>
        <taxon>Eukaryota</taxon>
        <taxon>Fungi</taxon>
        <taxon>Dikarya</taxon>
        <taxon>Basidiomycota</taxon>
        <taxon>Agaricomycotina</taxon>
        <taxon>Agaricomycetes</taxon>
        <taxon>Agaricomycetidae</taxon>
        <taxon>Agaricales</taxon>
        <taxon>Schizophyllaceae</taxon>
        <taxon>Schizophyllum</taxon>
    </lineage>
</organism>
<dbReference type="OrthoDB" id="3005190at2759"/>
<dbReference type="STRING" id="97359.A0A550CVS3"/>
<feature type="coiled-coil region" evidence="1">
    <location>
        <begin position="51"/>
        <end position="78"/>
    </location>
</feature>
<dbReference type="Proteomes" id="UP000320762">
    <property type="component" value="Unassembled WGS sequence"/>
</dbReference>
<sequence length="546" mass="61145">MSPHLGAPASANDHFTCSDSALAGCLTRNEVPDATQKVAIRRILNDGDGRVLSLNQQIDDLIKQRAELVEKLDLYRLALVSPMRALPYDILAEIMRLSIGPQAWRRGRAPPHAIMALMHVCSGWRAVASGHAQLWTSLCIYGNRASSPDAIRQIHAWFKRARPMTVSLYIDPRSHLTRHLLKDDLGLLTHQISALSVHCPIDMLADFLHLPPGAFPALEKLDLSLGSGSAVLPPHTRHGLSIFKEARLLRSLHLSGINNLRTGALSTEMPIDWARLEELELRQPTDRHDIPRLFRQCTSLRRAFIDLTNVSAAQSVPSLIVDFPSLALLDISFEVWPAALMDASHFRHLTQLAFSSAVRLTETNLSRLGPHVPQLEKILLRDVDLFDWENKLDTFLADLHCLREIVFCDATLSPRSIMPVFSNRAACGGGMLVPHLERLIFDNIDIGAEDEDLRNYTDAFGLAVDVLGIRLENTPLCEFQLTWSWRYKHESIPLYGHAKYSVRLLQDLIDAYPALYADVEDLRIFTERIQTGAYGAPGQREDYAAA</sequence>
<name>A0A550CVS3_9AGAR</name>
<accession>A0A550CVS3</accession>
<evidence type="ECO:0000259" key="2">
    <source>
        <dbReference type="Pfam" id="PF12937"/>
    </source>
</evidence>
<protein>
    <recommendedName>
        <fullName evidence="2">F-box domain-containing protein</fullName>
    </recommendedName>
</protein>
<evidence type="ECO:0000313" key="4">
    <source>
        <dbReference type="Proteomes" id="UP000320762"/>
    </source>
</evidence>